<gene>
    <name evidence="1" type="ORF">H702_09310</name>
    <name evidence="2" type="ORF">SAMN02910290_00889</name>
</gene>
<protein>
    <submittedName>
        <fullName evidence="1 2">Holin</fullName>
    </submittedName>
</protein>
<evidence type="ECO:0000313" key="4">
    <source>
        <dbReference type="Proteomes" id="UP000182793"/>
    </source>
</evidence>
<accession>A0A091BJQ7</accession>
<dbReference type="Pfam" id="PF04531">
    <property type="entry name" value="Phage_holin_1"/>
    <property type="match status" value="1"/>
</dbReference>
<proteinExistence type="predicted"/>
<dbReference type="InterPro" id="IPR006485">
    <property type="entry name" value="Phage-like_holin"/>
</dbReference>
<evidence type="ECO:0000313" key="1">
    <source>
        <dbReference type="EMBL" id="KFN85881.1"/>
    </source>
</evidence>
<dbReference type="EMBL" id="AUZH01000035">
    <property type="protein sequence ID" value="KFN85881.1"/>
    <property type="molecule type" value="Genomic_DNA"/>
</dbReference>
<dbReference type="Proteomes" id="UP000029382">
    <property type="component" value="Unassembled WGS sequence"/>
</dbReference>
<dbReference type="AlphaFoldDB" id="A0A091BJQ7"/>
<name>A0A091BJQ7_STREI</name>
<dbReference type="NCBIfam" id="TIGR01598">
    <property type="entry name" value="holin_phiLC3"/>
    <property type="match status" value="1"/>
</dbReference>
<dbReference type="Proteomes" id="UP000182793">
    <property type="component" value="Unassembled WGS sequence"/>
</dbReference>
<organism evidence="1 3">
    <name type="scientific">Streptococcus equinus JB1</name>
    <dbReference type="NCBI Taxonomy" id="1294274"/>
    <lineage>
        <taxon>Bacteria</taxon>
        <taxon>Bacillati</taxon>
        <taxon>Bacillota</taxon>
        <taxon>Bacilli</taxon>
        <taxon>Lactobacillales</taxon>
        <taxon>Streptococcaceae</taxon>
        <taxon>Streptococcus</taxon>
    </lineage>
</organism>
<dbReference type="RefSeq" id="WP_039697409.1">
    <property type="nucleotide sequence ID" value="NZ_AUZH01000035.1"/>
</dbReference>
<reference evidence="1 3" key="1">
    <citation type="journal article" date="2014" name="Genome Announc.">
        <title>Draft Genome Sequences of Streptococcus bovis Strains ATCC 33317 and JB1.</title>
        <authorList>
            <person name="Benahmed F.H."/>
            <person name="Gopinath G.R."/>
            <person name="Harbottle H."/>
            <person name="Cotta M.A."/>
            <person name="Luo Y."/>
            <person name="Henderson C."/>
            <person name="Teri P."/>
            <person name="Soppet D."/>
            <person name="Rasmussen M."/>
            <person name="Whitehead T.R."/>
            <person name="Davidson M."/>
        </authorList>
    </citation>
    <scope>NUCLEOTIDE SEQUENCE [LARGE SCALE GENOMIC DNA]</scope>
    <source>
        <strain evidence="1 3">JB1</strain>
    </source>
</reference>
<evidence type="ECO:0000313" key="2">
    <source>
        <dbReference type="EMBL" id="SFL20853.1"/>
    </source>
</evidence>
<sequence>MINWKLRFKNKATLLAIAGTLMLLAQQLGLKLPDNIEDVVNTVLTLLVLLGVVNDPTTAGIKDSEKALTYDEPKGENK</sequence>
<evidence type="ECO:0000313" key="3">
    <source>
        <dbReference type="Proteomes" id="UP000029382"/>
    </source>
</evidence>
<comment type="caution">
    <text evidence="1">The sequence shown here is derived from an EMBL/GenBank/DDBJ whole genome shotgun (WGS) entry which is preliminary data.</text>
</comment>
<dbReference type="EMBL" id="FOTG01000004">
    <property type="protein sequence ID" value="SFL20853.1"/>
    <property type="molecule type" value="Genomic_DNA"/>
</dbReference>
<reference evidence="2 4" key="2">
    <citation type="submission" date="2016-10" db="EMBL/GenBank/DDBJ databases">
        <authorList>
            <person name="Varghese N."/>
            <person name="Submissions S."/>
        </authorList>
    </citation>
    <scope>NUCLEOTIDE SEQUENCE [LARGE SCALE GENOMIC DNA]</scope>
    <source>
        <strain evidence="2 4">JB1</strain>
    </source>
</reference>
<keyword evidence="4" id="KW-1185">Reference proteome</keyword>